<accession>A0A0D0DE41</accession>
<dbReference type="EMBL" id="KN826387">
    <property type="protein sequence ID" value="KIK79069.1"/>
    <property type="molecule type" value="Genomic_DNA"/>
</dbReference>
<dbReference type="InterPro" id="IPR001632">
    <property type="entry name" value="WD40_G-protein_beta-like"/>
</dbReference>
<dbReference type="HOGENOM" id="CLU_000288_57_33_1"/>
<dbReference type="Pfam" id="PF00400">
    <property type="entry name" value="WD40"/>
    <property type="match status" value="6"/>
</dbReference>
<evidence type="ECO:0000313" key="5">
    <source>
        <dbReference type="Proteomes" id="UP000054538"/>
    </source>
</evidence>
<dbReference type="InterPro" id="IPR020472">
    <property type="entry name" value="WD40_PAC1"/>
</dbReference>
<dbReference type="PRINTS" id="PR00320">
    <property type="entry name" value="GPROTEINBRPT"/>
</dbReference>
<dbReference type="STRING" id="930991.A0A0D0DE41"/>
<dbReference type="PROSITE" id="PS50294">
    <property type="entry name" value="WD_REPEATS_REGION"/>
    <property type="match status" value="5"/>
</dbReference>
<dbReference type="PRINTS" id="PR00319">
    <property type="entry name" value="GPROTEINB"/>
</dbReference>
<keyword evidence="2" id="KW-0677">Repeat</keyword>
<dbReference type="InterPro" id="IPR015943">
    <property type="entry name" value="WD40/YVTN_repeat-like_dom_sf"/>
</dbReference>
<dbReference type="InterPro" id="IPR019775">
    <property type="entry name" value="WD40_repeat_CS"/>
</dbReference>
<gene>
    <name evidence="4" type="ORF">PAXRUDRAFT_834290</name>
</gene>
<dbReference type="InterPro" id="IPR001680">
    <property type="entry name" value="WD40_rpt"/>
</dbReference>
<dbReference type="SUPFAM" id="SSF50978">
    <property type="entry name" value="WD40 repeat-like"/>
    <property type="match status" value="1"/>
</dbReference>
<dbReference type="PROSITE" id="PS00678">
    <property type="entry name" value="WD_REPEATS_1"/>
    <property type="match status" value="3"/>
</dbReference>
<feature type="repeat" description="WD" evidence="3">
    <location>
        <begin position="235"/>
        <end position="276"/>
    </location>
</feature>
<reference evidence="4 5" key="1">
    <citation type="submission" date="2014-04" db="EMBL/GenBank/DDBJ databases">
        <authorList>
            <consortium name="DOE Joint Genome Institute"/>
            <person name="Kuo A."/>
            <person name="Kohler A."/>
            <person name="Jargeat P."/>
            <person name="Nagy L.G."/>
            <person name="Floudas D."/>
            <person name="Copeland A."/>
            <person name="Barry K.W."/>
            <person name="Cichocki N."/>
            <person name="Veneault-Fourrey C."/>
            <person name="LaButti K."/>
            <person name="Lindquist E.A."/>
            <person name="Lipzen A."/>
            <person name="Lundell T."/>
            <person name="Morin E."/>
            <person name="Murat C."/>
            <person name="Sun H."/>
            <person name="Tunlid A."/>
            <person name="Henrissat B."/>
            <person name="Grigoriev I.V."/>
            <person name="Hibbett D.S."/>
            <person name="Martin F."/>
            <person name="Nordberg H.P."/>
            <person name="Cantor M.N."/>
            <person name="Hua S.X."/>
        </authorList>
    </citation>
    <scope>NUCLEOTIDE SEQUENCE [LARGE SCALE GENOMIC DNA]</scope>
    <source>
        <strain evidence="4 5">Ve08.2h10</strain>
    </source>
</reference>
<proteinExistence type="predicted"/>
<feature type="repeat" description="WD" evidence="3">
    <location>
        <begin position="58"/>
        <end position="99"/>
    </location>
</feature>
<dbReference type="InParanoid" id="A0A0D0DE41"/>
<organism evidence="4 5">
    <name type="scientific">Paxillus rubicundulus Ve08.2h10</name>
    <dbReference type="NCBI Taxonomy" id="930991"/>
    <lineage>
        <taxon>Eukaryota</taxon>
        <taxon>Fungi</taxon>
        <taxon>Dikarya</taxon>
        <taxon>Basidiomycota</taxon>
        <taxon>Agaricomycotina</taxon>
        <taxon>Agaricomycetes</taxon>
        <taxon>Agaricomycetidae</taxon>
        <taxon>Boletales</taxon>
        <taxon>Paxilineae</taxon>
        <taxon>Paxillaceae</taxon>
        <taxon>Paxillus</taxon>
    </lineage>
</organism>
<reference evidence="5" key="2">
    <citation type="submission" date="2015-01" db="EMBL/GenBank/DDBJ databases">
        <title>Evolutionary Origins and Diversification of the Mycorrhizal Mutualists.</title>
        <authorList>
            <consortium name="DOE Joint Genome Institute"/>
            <consortium name="Mycorrhizal Genomics Consortium"/>
            <person name="Kohler A."/>
            <person name="Kuo A."/>
            <person name="Nagy L.G."/>
            <person name="Floudas D."/>
            <person name="Copeland A."/>
            <person name="Barry K.W."/>
            <person name="Cichocki N."/>
            <person name="Veneault-Fourrey C."/>
            <person name="LaButti K."/>
            <person name="Lindquist E.A."/>
            <person name="Lipzen A."/>
            <person name="Lundell T."/>
            <person name="Morin E."/>
            <person name="Murat C."/>
            <person name="Riley R."/>
            <person name="Ohm R."/>
            <person name="Sun H."/>
            <person name="Tunlid A."/>
            <person name="Henrissat B."/>
            <person name="Grigoriev I.V."/>
            <person name="Hibbett D.S."/>
            <person name="Martin F."/>
        </authorList>
    </citation>
    <scope>NUCLEOTIDE SEQUENCE [LARGE SCALE GENOMIC DNA]</scope>
    <source>
        <strain evidence="5">Ve08.2h10</strain>
    </source>
</reference>
<feature type="repeat" description="WD" evidence="3">
    <location>
        <begin position="277"/>
        <end position="310"/>
    </location>
</feature>
<name>A0A0D0DE41_9AGAM</name>
<dbReference type="CDD" id="cd00200">
    <property type="entry name" value="WD40"/>
    <property type="match status" value="1"/>
</dbReference>
<dbReference type="AlphaFoldDB" id="A0A0D0DE41"/>
<dbReference type="OrthoDB" id="674604at2759"/>
<feature type="repeat" description="WD" evidence="3">
    <location>
        <begin position="16"/>
        <end position="57"/>
    </location>
</feature>
<protein>
    <recommendedName>
        <fullName evidence="6">WD40 repeat-like protein</fullName>
    </recommendedName>
</protein>
<evidence type="ECO:0000256" key="1">
    <source>
        <dbReference type="ARBA" id="ARBA00022574"/>
    </source>
</evidence>
<evidence type="ECO:0000256" key="2">
    <source>
        <dbReference type="ARBA" id="ARBA00022737"/>
    </source>
</evidence>
<feature type="repeat" description="WD" evidence="3">
    <location>
        <begin position="192"/>
        <end position="233"/>
    </location>
</feature>
<keyword evidence="5" id="KW-1185">Reference proteome</keyword>
<dbReference type="PANTHER" id="PTHR19848">
    <property type="entry name" value="WD40 REPEAT PROTEIN"/>
    <property type="match status" value="1"/>
</dbReference>
<dbReference type="InterPro" id="IPR036322">
    <property type="entry name" value="WD40_repeat_dom_sf"/>
</dbReference>
<dbReference type="SMART" id="SM00320">
    <property type="entry name" value="WD40"/>
    <property type="match status" value="7"/>
</dbReference>
<dbReference type="PANTHER" id="PTHR19848:SF8">
    <property type="entry name" value="F-BOX AND WD REPEAT DOMAIN CONTAINING 7"/>
    <property type="match status" value="1"/>
</dbReference>
<evidence type="ECO:0000313" key="4">
    <source>
        <dbReference type="EMBL" id="KIK79069.1"/>
    </source>
</evidence>
<evidence type="ECO:0008006" key="6">
    <source>
        <dbReference type="Google" id="ProtNLM"/>
    </source>
</evidence>
<sequence>MSQQSTHLTEKPLMTISGQEGYTQRIAYLPGGERAVTCSGDKTVRIWDLEKGEQEGTSMMHEGWVLGLAVTRDGKRILSGGEDKRIRVWDVETHGLVEEWASQTSSIWCIDMSPDDQLTASGGNDGEIVVREMKEGGNIKHSIHAGTGNSVSALCFSPNGEKLACAVNNFMGKIYVIQLYDIESGELVLGPIKAHEHWVHCVLWSLGGDQLFSASDDHTIRCWNLEGADSIGKPWTGHTRGVYSISLSPDGTKIASASRDKTVRLWDVHSGDPTGHPLHHEDWVCAVDFSPSGEFLASGGYDRKVSIWRVLRWDDSQKQAHHPLSDTPWDLDEIHSNFAHDLTGHVVREGEDPFACGSFGDIYRGKFRMNKRSIDVAVKAIRTYSTHDGDYAKKNKVSIVEIRCPLC</sequence>
<dbReference type="Proteomes" id="UP000054538">
    <property type="component" value="Unassembled WGS sequence"/>
</dbReference>
<dbReference type="PROSITE" id="PS50082">
    <property type="entry name" value="WD_REPEATS_2"/>
    <property type="match status" value="5"/>
</dbReference>
<dbReference type="Gene3D" id="2.130.10.10">
    <property type="entry name" value="YVTN repeat-like/Quinoprotein amine dehydrogenase"/>
    <property type="match status" value="3"/>
</dbReference>
<evidence type="ECO:0000256" key="3">
    <source>
        <dbReference type="PROSITE-ProRule" id="PRU00221"/>
    </source>
</evidence>
<keyword evidence="1 3" id="KW-0853">WD repeat</keyword>